<evidence type="ECO:0000256" key="1">
    <source>
        <dbReference type="SAM" id="Phobius"/>
    </source>
</evidence>
<keyword evidence="1" id="KW-0472">Membrane</keyword>
<dbReference type="HOGENOM" id="CLU_1822313_0_0_9"/>
<dbReference type="Proteomes" id="UP000004016">
    <property type="component" value="Unassembled WGS sequence"/>
</dbReference>
<name>A6BFS5_9FIRM</name>
<accession>A6BFS5</accession>
<gene>
    <name evidence="2" type="ORF">DORLON_01146</name>
</gene>
<reference evidence="2 3" key="2">
    <citation type="submission" date="2007-04" db="EMBL/GenBank/DDBJ databases">
        <title>Draft genome sequence of Dorea longicatena (DSM 13814).</title>
        <authorList>
            <person name="Sudarsanam P."/>
            <person name="Ley R."/>
            <person name="Guruge J."/>
            <person name="Turnbaugh P.J."/>
            <person name="Mahowald M."/>
            <person name="Liep D."/>
            <person name="Gordon J."/>
        </authorList>
    </citation>
    <scope>NUCLEOTIDE SEQUENCE [LARGE SCALE GENOMIC DNA]</scope>
    <source>
        <strain evidence="2 3">DSM 13814</strain>
    </source>
</reference>
<evidence type="ECO:0000313" key="2">
    <source>
        <dbReference type="EMBL" id="EDM63480.1"/>
    </source>
</evidence>
<protein>
    <submittedName>
        <fullName evidence="2">Uncharacterized protein</fullName>
    </submittedName>
</protein>
<keyword evidence="1" id="KW-0812">Transmembrane</keyword>
<organism evidence="2 3">
    <name type="scientific">Dorea longicatena DSM 13814</name>
    <dbReference type="NCBI Taxonomy" id="411462"/>
    <lineage>
        <taxon>Bacteria</taxon>
        <taxon>Bacillati</taxon>
        <taxon>Bacillota</taxon>
        <taxon>Clostridia</taxon>
        <taxon>Lachnospirales</taxon>
        <taxon>Lachnospiraceae</taxon>
        <taxon>Dorea</taxon>
    </lineage>
</organism>
<proteinExistence type="predicted"/>
<keyword evidence="1" id="KW-1133">Transmembrane helix</keyword>
<sequence length="141" mass="14842">MMLCLSSSFSALPCSTVNSPFFTISSRSSFDFSPVTATAPIPASNTFFNPLPNFSIGRSPFDVYIDRLSKSFGINMIIPAIAAMIAAISTAPAAASFASFASGFLSSVTRSTTASTAVFTISNAMTRPNNIRQIHHSTGVI</sequence>
<dbReference type="EMBL" id="AAXB02000004">
    <property type="protein sequence ID" value="EDM63480.1"/>
    <property type="molecule type" value="Genomic_DNA"/>
</dbReference>
<feature type="transmembrane region" description="Helical" evidence="1">
    <location>
        <begin position="76"/>
        <end position="101"/>
    </location>
</feature>
<evidence type="ECO:0000313" key="3">
    <source>
        <dbReference type="Proteomes" id="UP000004016"/>
    </source>
</evidence>
<comment type="caution">
    <text evidence="2">The sequence shown here is derived from an EMBL/GenBank/DDBJ whole genome shotgun (WGS) entry which is preliminary data.</text>
</comment>
<dbReference type="AlphaFoldDB" id="A6BFS5"/>
<reference evidence="2 3" key="1">
    <citation type="submission" date="2007-03" db="EMBL/GenBank/DDBJ databases">
        <authorList>
            <person name="Fulton L."/>
            <person name="Clifton S."/>
            <person name="Fulton B."/>
            <person name="Xu J."/>
            <person name="Minx P."/>
            <person name="Pepin K.H."/>
            <person name="Johnson M."/>
            <person name="Thiruvilangam P."/>
            <person name="Bhonagiri V."/>
            <person name="Nash W.E."/>
            <person name="Mardis E.R."/>
            <person name="Wilson R.K."/>
        </authorList>
    </citation>
    <scope>NUCLEOTIDE SEQUENCE [LARGE SCALE GENOMIC DNA]</scope>
    <source>
        <strain evidence="2 3">DSM 13814</strain>
    </source>
</reference>